<sequence length="226" mass="25211">MSRALANPAATCREHQHLLDEVAHCTRDLSRFADDEPDHRRAREILTELADHCRSAAGVFTTDPTLADEPYDTGRYRAIDLLAELARQTRQMLRSACSDVRLDRWPRQDRWDEAEAIFTRAVHYATVIPQAVPRRDHATEAGSRRISRDRLAAHSRQLTTAADDIRDAVAAALRLPYPDPQALALVELADQLTQHAEDLAAHHMQQTNALGAACGLPGYAPEPSTR</sequence>
<proteinExistence type="predicted"/>
<dbReference type="AlphaFoldDB" id="A0A3E0G8F7"/>
<dbReference type="Proteomes" id="UP000256269">
    <property type="component" value="Unassembled WGS sequence"/>
</dbReference>
<organism evidence="1 2">
    <name type="scientific">Kutzneria buriramensis</name>
    <dbReference type="NCBI Taxonomy" id="1045776"/>
    <lineage>
        <taxon>Bacteria</taxon>
        <taxon>Bacillati</taxon>
        <taxon>Actinomycetota</taxon>
        <taxon>Actinomycetes</taxon>
        <taxon>Pseudonocardiales</taxon>
        <taxon>Pseudonocardiaceae</taxon>
        <taxon>Kutzneria</taxon>
    </lineage>
</organism>
<dbReference type="EMBL" id="QUNO01000036">
    <property type="protein sequence ID" value="REH18252.1"/>
    <property type="molecule type" value="Genomic_DNA"/>
</dbReference>
<evidence type="ECO:0000313" key="2">
    <source>
        <dbReference type="Proteomes" id="UP000256269"/>
    </source>
</evidence>
<comment type="caution">
    <text evidence="1">The sequence shown here is derived from an EMBL/GenBank/DDBJ whole genome shotgun (WGS) entry which is preliminary data.</text>
</comment>
<dbReference type="RefSeq" id="WP_147329032.1">
    <property type="nucleotide sequence ID" value="NZ_CP144379.1"/>
</dbReference>
<reference evidence="1 2" key="1">
    <citation type="submission" date="2018-08" db="EMBL/GenBank/DDBJ databases">
        <title>Genomic Encyclopedia of Archaeal and Bacterial Type Strains, Phase II (KMG-II): from individual species to whole genera.</title>
        <authorList>
            <person name="Goeker M."/>
        </authorList>
    </citation>
    <scope>NUCLEOTIDE SEQUENCE [LARGE SCALE GENOMIC DNA]</scope>
    <source>
        <strain evidence="1 2">DSM 45791</strain>
    </source>
</reference>
<dbReference type="OrthoDB" id="3705240at2"/>
<accession>A0A3E0G8F7</accession>
<keyword evidence="2" id="KW-1185">Reference proteome</keyword>
<protein>
    <submittedName>
        <fullName evidence="1">Uncharacterized protein</fullName>
    </submittedName>
</protein>
<name>A0A3E0G8F7_9PSEU</name>
<evidence type="ECO:0000313" key="1">
    <source>
        <dbReference type="EMBL" id="REH18252.1"/>
    </source>
</evidence>
<gene>
    <name evidence="1" type="ORF">BCF44_1367</name>
</gene>